<evidence type="ECO:0000256" key="7">
    <source>
        <dbReference type="SAM" id="SignalP"/>
    </source>
</evidence>
<organism evidence="9 10">
    <name type="scientific">Romanomermis culicivorax</name>
    <name type="common">Nematode worm</name>
    <dbReference type="NCBI Taxonomy" id="13658"/>
    <lineage>
        <taxon>Eukaryota</taxon>
        <taxon>Metazoa</taxon>
        <taxon>Ecdysozoa</taxon>
        <taxon>Nematoda</taxon>
        <taxon>Enoplea</taxon>
        <taxon>Dorylaimia</taxon>
        <taxon>Mermithida</taxon>
        <taxon>Mermithoidea</taxon>
        <taxon>Mermithidae</taxon>
        <taxon>Romanomermis</taxon>
    </lineage>
</organism>
<evidence type="ECO:0000256" key="4">
    <source>
        <dbReference type="ARBA" id="ARBA00022989"/>
    </source>
</evidence>
<dbReference type="AlphaFoldDB" id="A0A915IIG1"/>
<dbReference type="GO" id="GO:0005886">
    <property type="term" value="C:plasma membrane"/>
    <property type="evidence" value="ECO:0007669"/>
    <property type="project" value="TreeGrafter"/>
</dbReference>
<keyword evidence="7" id="KW-0732">Signal</keyword>
<evidence type="ECO:0000256" key="5">
    <source>
        <dbReference type="ARBA" id="ARBA00023136"/>
    </source>
</evidence>
<feature type="transmembrane region" description="Helical" evidence="6">
    <location>
        <begin position="73"/>
        <end position="92"/>
    </location>
</feature>
<evidence type="ECO:0000256" key="1">
    <source>
        <dbReference type="ARBA" id="ARBA00004141"/>
    </source>
</evidence>
<evidence type="ECO:0000256" key="6">
    <source>
        <dbReference type="RuleBase" id="RU280814"/>
    </source>
</evidence>
<name>A0A915IIG1_ROMCU</name>
<feature type="chain" id="PRO_5037942060" description="Anoctamin" evidence="7">
    <location>
        <begin position="20"/>
        <end position="402"/>
    </location>
</feature>
<evidence type="ECO:0000256" key="2">
    <source>
        <dbReference type="ARBA" id="ARBA00009671"/>
    </source>
</evidence>
<dbReference type="InterPro" id="IPR007632">
    <property type="entry name" value="Anoctamin"/>
</dbReference>
<feature type="transmembrane region" description="Helical" evidence="6">
    <location>
        <begin position="150"/>
        <end position="177"/>
    </location>
</feature>
<evidence type="ECO:0000313" key="9">
    <source>
        <dbReference type="Proteomes" id="UP000887565"/>
    </source>
</evidence>
<comment type="caution">
    <text evidence="6">Lacks conserved residue(s) required for the propagation of feature annotation.</text>
</comment>
<sequence>MLSIPSVLGLIVFVESLWSMRNDDELRNVCDKNATPGNFWMCPICHPPYCEAWEMYREGCRKYKWEFSLDNEGTLTLSCLVTLWAIFFLKFWKRRESTMSGQFNTLRFRSRHSGMRPDYEIRSTTVQKNPVTGEVEPHVPLRLRVFWHSVSILCTISILAMAGLCLVGLVVSRIALYAVFHKMGGHLAKHNIEASRWFTHGLIFLLIAVFEGIYKFLVGKLTKYECPRTPHEFMNNMLWKLFVFELLIDFVPICYAAWLKGRTVQTPLNLNWLTELCDAGCTSEVVELVFVLLFLRLIVGNFLEIAVPFFRHCFRKFQHTRRTSHRNLPQWLKDYYLNEVELDGVFEDYMEMMVQFAFVVLFPPVFPLAALICLSRCDKDAEDEQEAIAFEASTILKLDTFS</sequence>
<evidence type="ECO:0000259" key="8">
    <source>
        <dbReference type="Pfam" id="PF04547"/>
    </source>
</evidence>
<keyword evidence="9" id="KW-1185">Reference proteome</keyword>
<feature type="transmembrane region" description="Helical" evidence="6">
    <location>
        <begin position="288"/>
        <end position="310"/>
    </location>
</feature>
<dbReference type="Pfam" id="PF04547">
    <property type="entry name" value="Anoctamin"/>
    <property type="match status" value="1"/>
</dbReference>
<feature type="signal peptide" evidence="7">
    <location>
        <begin position="1"/>
        <end position="19"/>
    </location>
</feature>
<proteinExistence type="inferred from homology"/>
<protein>
    <recommendedName>
        <fullName evidence="6">Anoctamin</fullName>
    </recommendedName>
</protein>
<dbReference type="InterPro" id="IPR049452">
    <property type="entry name" value="Anoctamin_TM"/>
</dbReference>
<comment type="similarity">
    <text evidence="2 6">Belongs to the anoctamin family.</text>
</comment>
<comment type="subcellular location">
    <subcellularLocation>
        <location evidence="1 6">Membrane</location>
        <topology evidence="1 6">Multi-pass membrane protein</topology>
    </subcellularLocation>
</comment>
<dbReference type="GO" id="GO:0005254">
    <property type="term" value="F:chloride channel activity"/>
    <property type="evidence" value="ECO:0007669"/>
    <property type="project" value="TreeGrafter"/>
</dbReference>
<accession>A0A915IIG1</accession>
<keyword evidence="3 6" id="KW-0812">Transmembrane</keyword>
<dbReference type="PANTHER" id="PTHR12308">
    <property type="entry name" value="ANOCTAMIN"/>
    <property type="match status" value="1"/>
</dbReference>
<keyword evidence="4 6" id="KW-1133">Transmembrane helix</keyword>
<feature type="transmembrane region" description="Helical" evidence="6">
    <location>
        <begin position="197"/>
        <end position="217"/>
    </location>
</feature>
<dbReference type="PANTHER" id="PTHR12308:SF84">
    <property type="entry name" value="ANOCTAMIN"/>
    <property type="match status" value="1"/>
</dbReference>
<evidence type="ECO:0000313" key="10">
    <source>
        <dbReference type="WBParaSite" id="nRc.2.0.1.t13167-RA"/>
    </source>
</evidence>
<dbReference type="WBParaSite" id="nRc.2.0.1.t13167-RA">
    <property type="protein sequence ID" value="nRc.2.0.1.t13167-RA"/>
    <property type="gene ID" value="nRc.2.0.1.g13167"/>
</dbReference>
<reference evidence="10" key="1">
    <citation type="submission" date="2022-11" db="UniProtKB">
        <authorList>
            <consortium name="WormBaseParasite"/>
        </authorList>
    </citation>
    <scope>IDENTIFICATION</scope>
</reference>
<dbReference type="OMA" id="WISTLMA"/>
<dbReference type="Proteomes" id="UP000887565">
    <property type="component" value="Unplaced"/>
</dbReference>
<feature type="domain" description="Anoctamin transmembrane" evidence="8">
    <location>
        <begin position="1"/>
        <end position="374"/>
    </location>
</feature>
<keyword evidence="5 6" id="KW-0472">Membrane</keyword>
<evidence type="ECO:0000256" key="3">
    <source>
        <dbReference type="ARBA" id="ARBA00022692"/>
    </source>
</evidence>